<keyword evidence="1" id="KW-0175">Coiled coil</keyword>
<evidence type="ECO:0000256" key="1">
    <source>
        <dbReference type="SAM" id="Coils"/>
    </source>
</evidence>
<dbReference type="EMBL" id="CAJJDO010000073">
    <property type="protein sequence ID" value="CAD8180139.1"/>
    <property type="molecule type" value="Genomic_DNA"/>
</dbReference>
<sequence>MSYNINENKQGNSTNMLISNQPINIQAHNLLSNTNMTNLLESNNQFSQIVKPNGSQILKYQELLESKISLQKNQSQQQSKIQIQSLDIRGGNQLQSKFIDTGVNLLQSRTFQGSFVEQIQDRSNIQNSNSHIITTENWTESDYAKQFEEWRDLIQQNIDFINQVENDRSQIQVSNILFQEILTIKMNIINNSFLTKLSEYENIIKPYKYQMAIKSEELYKSLEILKQTNQIPFNKYANFQFEQSQPLLKSQQFNQQFTNISLEIQNQANLINSILQQLGNQKKYIEPQQNYQQILENAFNSLIQYVRERMSQQINSLMFIHEREVFNLERQIYSQIQEADNLSITVLSDKLMIIEAQLEKIQEKKQELNNFKERLNQLMNRNVDIFSEYFDDVIILYKQFKIYHEEIKQIQQIPNQPILQNLQIKIKQQLYIASKKIWLKIKQFYFNGNKIKEFNEQEKFQQFNKYNIEVQVQDIKTFLKQLQSDYIKKGNQVPLEESKKLKQLIYKAECEYRNTDSLRLQISQLEQQDIIGYKNYIIQQIKPKFFIDFSQLYAKDFYDIIYFQYADSNILGCIKKLLQFKFPTFDWNENIEDEKQRIQIVVQRYQEVSNKLQELEKLYSKETKFIKQLINWKAELFKCINILKQYLVIKEELKGQLITLLKWPQITSNIQIINEFSVHCEQISRQANQYVQAIEQLQQMQLIQSLESLFKQWNPKVKDYLIQQCNFINQSVFSPIINEYMQIVYQFLYVCMECLNYDIDEIFCRTTTYQEFENILDGSIKLQELKNIIDTNIHNSALRYKLFEIIDKFMKNKIILDFQNLFELKLQQSKQQTNNFNPRELVKRTDLKFPIIRSDIQDNFYCKQNMDKINQIIDQKELRLIFQQFRELLNNITVIIDQDNLVADIKVNQITIIELACIFAQQLLIQNELTNIQPLIRFHQQLCKFPNTKQFQNQLINLGIVFPIEYNKYLEACRRRVQKLTQNICIEFESYDFDEISQAKLLINNNEYILKQIDFPVLYTDAKSLIFEYQPLKFNCSLNVKINGKLLKQGQTIQI</sequence>
<comment type="caution">
    <text evidence="2">The sequence shown here is derived from an EMBL/GenBank/DDBJ whole genome shotgun (WGS) entry which is preliminary data.</text>
</comment>
<organism evidence="2 3">
    <name type="scientific">Paramecium pentaurelia</name>
    <dbReference type="NCBI Taxonomy" id="43138"/>
    <lineage>
        <taxon>Eukaryota</taxon>
        <taxon>Sar</taxon>
        <taxon>Alveolata</taxon>
        <taxon>Ciliophora</taxon>
        <taxon>Intramacronucleata</taxon>
        <taxon>Oligohymenophorea</taxon>
        <taxon>Peniculida</taxon>
        <taxon>Parameciidae</taxon>
        <taxon>Paramecium</taxon>
    </lineage>
</organism>
<evidence type="ECO:0000313" key="2">
    <source>
        <dbReference type="EMBL" id="CAD8180139.1"/>
    </source>
</evidence>
<accession>A0A8S1VWI6</accession>
<feature type="coiled-coil region" evidence="1">
    <location>
        <begin position="588"/>
        <end position="618"/>
    </location>
</feature>
<protein>
    <submittedName>
        <fullName evidence="2">Uncharacterized protein</fullName>
    </submittedName>
</protein>
<reference evidence="2" key="1">
    <citation type="submission" date="2021-01" db="EMBL/GenBank/DDBJ databases">
        <authorList>
            <consortium name="Genoscope - CEA"/>
            <person name="William W."/>
        </authorList>
    </citation>
    <scope>NUCLEOTIDE SEQUENCE</scope>
</reference>
<dbReference type="AlphaFoldDB" id="A0A8S1VWI6"/>
<dbReference type="Proteomes" id="UP000689195">
    <property type="component" value="Unassembled WGS sequence"/>
</dbReference>
<gene>
    <name evidence="2" type="ORF">PPENT_87.1.T0730176</name>
</gene>
<name>A0A8S1VWI6_9CILI</name>
<proteinExistence type="predicted"/>
<dbReference type="OrthoDB" id="305230at2759"/>
<feature type="coiled-coil region" evidence="1">
    <location>
        <begin position="344"/>
        <end position="388"/>
    </location>
</feature>
<keyword evidence="3" id="KW-1185">Reference proteome</keyword>
<evidence type="ECO:0000313" key="3">
    <source>
        <dbReference type="Proteomes" id="UP000689195"/>
    </source>
</evidence>